<feature type="binding site" evidence="12">
    <location>
        <begin position="386"/>
        <end position="389"/>
    </location>
    <ligand>
        <name>FAD</name>
        <dbReference type="ChEBI" id="CHEBI:57692"/>
    </ligand>
</feature>
<dbReference type="SUPFAM" id="SSF52343">
    <property type="entry name" value="Ferredoxin reductase-like, C-terminal NADP-linked domain"/>
    <property type="match status" value="1"/>
</dbReference>
<sequence length="598" mass="65861">MSASELSGNPLTLEQWRQVEGLTRSLDLMQVRWLSGYFAGLDAGLRMPQPQPASFAAARALTILYGTETGNAAELAQTLAAAVTDKGLTCTLHDMADYKVRQLGQEQDLLIIVSTYGEGDPPQPATGFFEFAEGRKAPKLEGVRFAVLALGDSTYEYYCQAGKRLDQRFEELGAERLAARVDCDVDYEEPAKTWIAATVGMLVAEVATNRAPSVPLVGPVTGAPVATYDKRTPFPAAIIENIAIVGRGSTKETRHIEFSLAGSGLTYEPGDALGIATPNDPAVVAELLEALGLAPEADLEIKGNHCTLGEALTHRFEITAATPRFLDYWTLVSDVTLLKQLHEEDRVGERSVFLRTHHLIDIVRRFPVRDIMPQGFVSALRPLQPRLYSLASSLSAAPDEAHLTVAPLRYTLHGAARSGVASGLLADRADVDTVLPVYIQSNQHFRLPTTDAPILMIGAGTGVAPYRAFLQDREAKAISGKSWLFFGERNFRTDFLYQSEWQDWLKDGRLSRMDVAFSRDRADKVYVQHRMKAQSRDVFAWLEEGAHVYVCGDAANLAPDVHEALIDIVAHEARTGRESAEDYVRSLQADHRYQRDVY</sequence>
<dbReference type="InterPro" id="IPR001709">
    <property type="entry name" value="Flavoprot_Pyr_Nucl_cyt_Rdtase"/>
</dbReference>
<feature type="binding site" evidence="12">
    <location>
        <position position="560"/>
    </location>
    <ligand>
        <name>NADP(+)</name>
        <dbReference type="ChEBI" id="CHEBI:58349"/>
    </ligand>
</feature>
<keyword evidence="8 11" id="KW-0560">Oxidoreductase</keyword>
<comment type="function">
    <text evidence="11">Component of the sulfite reductase complex that catalyzes the 6-electron reduction of sulfite to sulfide. This is one of several activities required for the biosynthesis of L-cysteine from sulfate. The flavoprotein component catalyzes the electron flow from NADPH -&gt; FAD -&gt; FMN to the hemoprotein component.</text>
</comment>
<keyword evidence="1 11" id="KW-0813">Transport</keyword>
<dbReference type="Gene3D" id="2.40.30.10">
    <property type="entry name" value="Translation factors"/>
    <property type="match status" value="1"/>
</dbReference>
<dbReference type="InterPro" id="IPR001094">
    <property type="entry name" value="Flavdoxin-like"/>
</dbReference>
<feature type="binding site" evidence="12">
    <location>
        <begin position="114"/>
        <end position="117"/>
    </location>
    <ligand>
        <name>FMN</name>
        <dbReference type="ChEBI" id="CHEBI:58210"/>
    </ligand>
</feature>
<dbReference type="SUPFAM" id="SSF52218">
    <property type="entry name" value="Flavoproteins"/>
    <property type="match status" value="1"/>
</dbReference>
<feature type="domain" description="FAD-binding FR-type" evidence="14">
    <location>
        <begin position="231"/>
        <end position="448"/>
    </location>
</feature>
<dbReference type="Gene3D" id="3.40.50.360">
    <property type="match status" value="1"/>
</dbReference>
<gene>
    <name evidence="15" type="ORF">plasmid201_104</name>
</gene>
<keyword evidence="6 11" id="KW-0521">NADP</keyword>
<evidence type="ECO:0000259" key="13">
    <source>
        <dbReference type="PROSITE" id="PS50902"/>
    </source>
</evidence>
<evidence type="ECO:0000259" key="14">
    <source>
        <dbReference type="PROSITE" id="PS51384"/>
    </source>
</evidence>
<geneLocation type="plasmid" evidence="15">
    <name>201</name>
</geneLocation>
<dbReference type="GO" id="GO:0004783">
    <property type="term" value="F:sulfite reductase (NADPH) activity"/>
    <property type="evidence" value="ECO:0007669"/>
    <property type="project" value="UniProtKB-EC"/>
</dbReference>
<comment type="cofactor">
    <cofactor evidence="11 12">
        <name>FMN</name>
        <dbReference type="ChEBI" id="CHEBI:58210"/>
    </cofactor>
    <text evidence="11 12">Binds 1 FMN per subunit.</text>
</comment>
<dbReference type="Pfam" id="PF00175">
    <property type="entry name" value="NAD_binding_1"/>
    <property type="match status" value="1"/>
</dbReference>
<dbReference type="GO" id="GO:0019344">
    <property type="term" value="P:cysteine biosynthetic process"/>
    <property type="evidence" value="ECO:0007669"/>
    <property type="project" value="UniProtKB-KW"/>
</dbReference>
<evidence type="ECO:0000256" key="1">
    <source>
        <dbReference type="ARBA" id="ARBA00022448"/>
    </source>
</evidence>
<proteinExistence type="predicted"/>
<dbReference type="InterPro" id="IPR017927">
    <property type="entry name" value="FAD-bd_FR_type"/>
</dbReference>
<dbReference type="InterPro" id="IPR010199">
    <property type="entry name" value="CysJ"/>
</dbReference>
<feature type="binding site" evidence="12">
    <location>
        <begin position="419"/>
        <end position="422"/>
    </location>
    <ligand>
        <name>FAD</name>
        <dbReference type="ChEBI" id="CHEBI:57692"/>
    </ligand>
</feature>
<reference evidence="15" key="1">
    <citation type="submission" date="2014-06" db="EMBL/GenBank/DDBJ databases">
        <title>Molecular and ecological studies on carbamate pesticide degrading bacteria isolated from agricultural soils.</title>
        <authorList>
            <person name="Kim D.-U."/>
            <person name="Ka J.-O."/>
        </authorList>
    </citation>
    <scope>NUCLEOTIDE SEQUENCE</scope>
    <source>
        <strain evidence="15">NS2</strain>
        <plasmid evidence="15">201</plasmid>
    </source>
</reference>
<feature type="binding site" evidence="12">
    <location>
        <begin position="404"/>
        <end position="406"/>
    </location>
    <ligand>
        <name>FAD</name>
        <dbReference type="ChEBI" id="CHEBI:57692"/>
    </ligand>
</feature>
<dbReference type="GO" id="GO:0010181">
    <property type="term" value="F:FMN binding"/>
    <property type="evidence" value="ECO:0007669"/>
    <property type="project" value="InterPro"/>
</dbReference>
<dbReference type="GO" id="GO:0005829">
    <property type="term" value="C:cytosol"/>
    <property type="evidence" value="ECO:0007669"/>
    <property type="project" value="TreeGrafter"/>
</dbReference>
<dbReference type="CDD" id="cd06199">
    <property type="entry name" value="SiR"/>
    <property type="match status" value="1"/>
</dbReference>
<dbReference type="NCBIfam" id="TIGR01931">
    <property type="entry name" value="cysJ"/>
    <property type="match status" value="1"/>
</dbReference>
<dbReference type="FunFam" id="3.40.50.80:FF:000001">
    <property type="entry name" value="NADPH--cytochrome P450 reductase 1"/>
    <property type="match status" value="1"/>
</dbReference>
<dbReference type="PIRSF" id="PIRSF000207">
    <property type="entry name" value="SiR-FP_CysJ"/>
    <property type="match status" value="1"/>
</dbReference>
<evidence type="ECO:0000256" key="9">
    <source>
        <dbReference type="ARBA" id="ARBA00023192"/>
    </source>
</evidence>
<feature type="binding site" evidence="12">
    <location>
        <position position="319"/>
    </location>
    <ligand>
        <name>FAD</name>
        <dbReference type="ChEBI" id="CHEBI:57692"/>
    </ligand>
</feature>
<dbReference type="InterPro" id="IPR003097">
    <property type="entry name" value="CysJ-like_FAD-binding"/>
</dbReference>
<keyword evidence="4 11" id="KW-0288">FMN</keyword>
<evidence type="ECO:0000256" key="5">
    <source>
        <dbReference type="ARBA" id="ARBA00022827"/>
    </source>
</evidence>
<comment type="subunit">
    <text evidence="11">Alpha(8)-beta(8). The alpha component is a flavoprotein, the beta component is a hemoprotein.</text>
</comment>
<dbReference type="PANTHER" id="PTHR19384:SF128">
    <property type="entry name" value="NADPH OXIDOREDUCTASE A"/>
    <property type="match status" value="1"/>
</dbReference>
<dbReference type="EC" id="1.8.1.2" evidence="11"/>
<evidence type="ECO:0000256" key="11">
    <source>
        <dbReference type="PIRNR" id="PIRNR000207"/>
    </source>
</evidence>
<dbReference type="InterPro" id="IPR017938">
    <property type="entry name" value="Riboflavin_synthase-like_b-brl"/>
</dbReference>
<dbReference type="InterPro" id="IPR029039">
    <property type="entry name" value="Flavoprotein-like_sf"/>
</dbReference>
<evidence type="ECO:0000256" key="10">
    <source>
        <dbReference type="ARBA" id="ARBA00052219"/>
    </source>
</evidence>
<keyword evidence="15" id="KW-0614">Plasmid</keyword>
<keyword evidence="2 11" id="KW-0028">Amino-acid biosynthesis</keyword>
<dbReference type="InterPro" id="IPR001433">
    <property type="entry name" value="OxRdtase_FAD/NAD-bd"/>
</dbReference>
<dbReference type="InterPro" id="IPR023173">
    <property type="entry name" value="NADPH_Cyt_P450_Rdtase_alpha"/>
</dbReference>
<dbReference type="PRINTS" id="PR00369">
    <property type="entry name" value="FLAVODOXIN"/>
</dbReference>
<dbReference type="EMBL" id="KM017070">
    <property type="protein sequence ID" value="AJW29292.1"/>
    <property type="molecule type" value="Genomic_DNA"/>
</dbReference>
<name>A0A0D4ZYE6_9SPHN</name>
<dbReference type="Pfam" id="PF00258">
    <property type="entry name" value="Flavodoxin_1"/>
    <property type="match status" value="1"/>
</dbReference>
<dbReference type="Gene3D" id="1.20.990.10">
    <property type="entry name" value="NADPH-cytochrome p450 Reductase, Chain A, domain 3"/>
    <property type="match status" value="1"/>
</dbReference>
<dbReference type="Gene3D" id="3.40.50.80">
    <property type="entry name" value="Nucleotide-binding domain of ferredoxin-NADP reductase (FNR) module"/>
    <property type="match status" value="1"/>
</dbReference>
<comment type="catalytic activity">
    <reaction evidence="10 11">
        <text>hydrogen sulfide + 3 NADP(+) + 3 H2O = sulfite + 3 NADPH + 4 H(+)</text>
        <dbReference type="Rhea" id="RHEA:13801"/>
        <dbReference type="ChEBI" id="CHEBI:15377"/>
        <dbReference type="ChEBI" id="CHEBI:15378"/>
        <dbReference type="ChEBI" id="CHEBI:17359"/>
        <dbReference type="ChEBI" id="CHEBI:29919"/>
        <dbReference type="ChEBI" id="CHEBI:57783"/>
        <dbReference type="ChEBI" id="CHEBI:58349"/>
        <dbReference type="EC" id="1.8.1.2"/>
    </reaction>
</comment>
<dbReference type="PRINTS" id="PR00371">
    <property type="entry name" value="FPNCR"/>
</dbReference>
<keyword evidence="7 11" id="KW-0249">Electron transport</keyword>
<feature type="binding site" evidence="12">
    <location>
        <position position="598"/>
    </location>
    <ligand>
        <name>FAD</name>
        <dbReference type="ChEBI" id="CHEBI:57692"/>
    </ligand>
</feature>
<evidence type="ECO:0000256" key="8">
    <source>
        <dbReference type="ARBA" id="ARBA00023002"/>
    </source>
</evidence>
<feature type="binding site" evidence="12">
    <location>
        <begin position="518"/>
        <end position="519"/>
    </location>
    <ligand>
        <name>NADP(+)</name>
        <dbReference type="ChEBI" id="CHEBI:58349"/>
    </ligand>
</feature>
<dbReference type="PROSITE" id="PS50902">
    <property type="entry name" value="FLAVODOXIN_LIKE"/>
    <property type="match status" value="1"/>
</dbReference>
<evidence type="ECO:0000256" key="12">
    <source>
        <dbReference type="PIRSR" id="PIRSR000207-1"/>
    </source>
</evidence>
<dbReference type="InterPro" id="IPR008254">
    <property type="entry name" value="Flavodoxin/NO_synth"/>
</dbReference>
<dbReference type="GO" id="GO:0070814">
    <property type="term" value="P:hydrogen sulfide biosynthetic process"/>
    <property type="evidence" value="ECO:0007669"/>
    <property type="project" value="UniProtKB-UniPathway"/>
</dbReference>
<dbReference type="GO" id="GO:0050660">
    <property type="term" value="F:flavin adenine dinucleotide binding"/>
    <property type="evidence" value="ECO:0007669"/>
    <property type="project" value="InterPro"/>
</dbReference>
<dbReference type="PROSITE" id="PS51384">
    <property type="entry name" value="FAD_FR"/>
    <property type="match status" value="1"/>
</dbReference>
<accession>A0A0D4ZYE6</accession>
<evidence type="ECO:0000256" key="6">
    <source>
        <dbReference type="ARBA" id="ARBA00022857"/>
    </source>
</evidence>
<keyword evidence="3 11" id="KW-0285">Flavoprotein</keyword>
<comment type="pathway">
    <text evidence="11">Sulfur metabolism; hydrogen sulfide biosynthesis; hydrogen sulfide from sulfite (NADPH route): step 1/1.</text>
</comment>
<evidence type="ECO:0000313" key="15">
    <source>
        <dbReference type="EMBL" id="AJW29292.1"/>
    </source>
</evidence>
<evidence type="ECO:0000256" key="3">
    <source>
        <dbReference type="ARBA" id="ARBA00022630"/>
    </source>
</evidence>
<feature type="binding site" evidence="12">
    <location>
        <begin position="150"/>
        <end position="159"/>
    </location>
    <ligand>
        <name>FMN</name>
        <dbReference type="ChEBI" id="CHEBI:58210"/>
    </ligand>
</feature>
<protein>
    <recommendedName>
        <fullName evidence="11">Sulfite reductase [NADPH] flavoprotein alpha-component</fullName>
        <shortName evidence="11">SiR-FP</shortName>
        <ecNumber evidence="11">1.8.1.2</ecNumber>
    </recommendedName>
</protein>
<dbReference type="SUPFAM" id="SSF63380">
    <property type="entry name" value="Riboflavin synthase domain-like"/>
    <property type="match status" value="1"/>
</dbReference>
<evidence type="ECO:0000256" key="2">
    <source>
        <dbReference type="ARBA" id="ARBA00022605"/>
    </source>
</evidence>
<dbReference type="UniPathway" id="UPA00140">
    <property type="reaction ID" value="UER00207"/>
</dbReference>
<keyword evidence="9 11" id="KW-0198">Cysteine biosynthesis</keyword>
<evidence type="ECO:0000256" key="7">
    <source>
        <dbReference type="ARBA" id="ARBA00022982"/>
    </source>
</evidence>
<organism evidence="15">
    <name type="scientific">Sphingomonas sp. NS2</name>
    <dbReference type="NCBI Taxonomy" id="908605"/>
    <lineage>
        <taxon>Bacteria</taxon>
        <taxon>Pseudomonadati</taxon>
        <taxon>Pseudomonadota</taxon>
        <taxon>Alphaproteobacteria</taxon>
        <taxon>Sphingomonadales</taxon>
        <taxon>Sphingomonadaceae</taxon>
        <taxon>Sphingomonas</taxon>
    </lineage>
</organism>
<feature type="binding site" evidence="12">
    <location>
        <begin position="524"/>
        <end position="528"/>
    </location>
    <ligand>
        <name>NADP(+)</name>
        <dbReference type="ChEBI" id="CHEBI:58349"/>
    </ligand>
</feature>
<dbReference type="Pfam" id="PF00667">
    <property type="entry name" value="FAD_binding_1"/>
    <property type="match status" value="1"/>
</dbReference>
<keyword evidence="5 11" id="KW-0274">FAD</keyword>
<evidence type="ECO:0000256" key="4">
    <source>
        <dbReference type="ARBA" id="ARBA00022643"/>
    </source>
</evidence>
<dbReference type="InterPro" id="IPR039261">
    <property type="entry name" value="FNR_nucleotide-bd"/>
</dbReference>
<feature type="binding site" evidence="12">
    <location>
        <position position="410"/>
    </location>
    <ligand>
        <name>FAD</name>
        <dbReference type="ChEBI" id="CHEBI:57692"/>
    </ligand>
</feature>
<comment type="cofactor">
    <cofactor evidence="11 12">
        <name>FAD</name>
        <dbReference type="ChEBI" id="CHEBI:57692"/>
    </cofactor>
    <text evidence="11 12">Binds 1 FAD per subunit.</text>
</comment>
<feature type="domain" description="Flavodoxin-like" evidence="13">
    <location>
        <begin position="61"/>
        <end position="199"/>
    </location>
</feature>
<dbReference type="AlphaFoldDB" id="A0A0D4ZYE6"/>
<dbReference type="PANTHER" id="PTHR19384">
    <property type="entry name" value="NITRIC OXIDE SYNTHASE-RELATED"/>
    <property type="match status" value="1"/>
</dbReference>